<dbReference type="AlphaFoldDB" id="A0A811JU05"/>
<dbReference type="Proteomes" id="UP000783686">
    <property type="component" value="Unassembled WGS sequence"/>
</dbReference>
<dbReference type="EMBL" id="CAJFCW020000001">
    <property type="protein sequence ID" value="CAG9082999.1"/>
    <property type="molecule type" value="Genomic_DNA"/>
</dbReference>
<organism evidence="1 2">
    <name type="scientific">Bursaphelenchus okinawaensis</name>
    <dbReference type="NCBI Taxonomy" id="465554"/>
    <lineage>
        <taxon>Eukaryota</taxon>
        <taxon>Metazoa</taxon>
        <taxon>Ecdysozoa</taxon>
        <taxon>Nematoda</taxon>
        <taxon>Chromadorea</taxon>
        <taxon>Rhabditida</taxon>
        <taxon>Tylenchina</taxon>
        <taxon>Tylenchomorpha</taxon>
        <taxon>Aphelenchoidea</taxon>
        <taxon>Aphelenchoididae</taxon>
        <taxon>Bursaphelenchus</taxon>
    </lineage>
</organism>
<proteinExistence type="predicted"/>
<gene>
    <name evidence="1" type="ORF">BOKJ2_LOCUS1438</name>
</gene>
<reference evidence="1" key="1">
    <citation type="submission" date="2020-09" db="EMBL/GenBank/DDBJ databases">
        <authorList>
            <person name="Kikuchi T."/>
        </authorList>
    </citation>
    <scope>NUCLEOTIDE SEQUENCE</scope>
    <source>
        <strain evidence="1">SH1</strain>
    </source>
</reference>
<keyword evidence="2" id="KW-1185">Reference proteome</keyword>
<dbReference type="Proteomes" id="UP000614601">
    <property type="component" value="Unassembled WGS sequence"/>
</dbReference>
<accession>A0A811JU05</accession>
<comment type="caution">
    <text evidence="1">The sequence shown here is derived from an EMBL/GenBank/DDBJ whole genome shotgun (WGS) entry which is preliminary data.</text>
</comment>
<evidence type="ECO:0000313" key="1">
    <source>
        <dbReference type="EMBL" id="CAD5206754.1"/>
    </source>
</evidence>
<sequence length="322" mass="37409">MDSQTKADLILTEILKIRQFQKAWIEETVDTLRNIKFLKTHQECVSPSKSGELAKNEIKAMLRELKSNCDMAVKCFVNNTHLGHNEKENQVFDSKVSSAFELSLNISQLSQSKSFKLERWLFLGKRLGRLLNSFSIIVSKAYNNGKALSLAKTLCELMYKYEEHLDQYYPDQVKKYNIAPTIDHFYKYVIKALVKMCKFEKCQNVQNKSPQLKISNQRPQSSPKSFLLAPELELARERIRAIKDEKQHTKQQTLDKSIRCVSKDNLLNKSNNNIWNKSKNTKRREYPEFQLDRAMFEAYSQHALSMAARVTSEVVGELNKKV</sequence>
<name>A0A811JU05_9BILA</name>
<dbReference type="EMBL" id="CAJFDH010000001">
    <property type="protein sequence ID" value="CAD5206754.1"/>
    <property type="molecule type" value="Genomic_DNA"/>
</dbReference>
<protein>
    <submittedName>
        <fullName evidence="1">Uncharacterized protein</fullName>
    </submittedName>
</protein>
<dbReference type="OrthoDB" id="5798791at2759"/>
<evidence type="ECO:0000313" key="2">
    <source>
        <dbReference type="Proteomes" id="UP000614601"/>
    </source>
</evidence>